<accession>A0A2P6RLB3</accession>
<protein>
    <submittedName>
        <fullName evidence="1">Uncharacterized protein</fullName>
    </submittedName>
</protein>
<keyword evidence="2" id="KW-1185">Reference proteome</keyword>
<reference evidence="1 2" key="1">
    <citation type="journal article" date="2018" name="Nat. Genet.">
        <title>The Rosa genome provides new insights in the design of modern roses.</title>
        <authorList>
            <person name="Bendahmane M."/>
        </authorList>
    </citation>
    <scope>NUCLEOTIDE SEQUENCE [LARGE SCALE GENOMIC DNA]</scope>
    <source>
        <strain evidence="2">cv. Old Blush</strain>
    </source>
</reference>
<proteinExistence type="predicted"/>
<evidence type="ECO:0000313" key="2">
    <source>
        <dbReference type="Proteomes" id="UP000238479"/>
    </source>
</evidence>
<sequence>MVSPAINDTHPWEQHHTKLHLYKLDQLRTELNTFFQPLPHFLSVTRIACKVEGVSQCSDLIFPPW</sequence>
<organism evidence="1 2">
    <name type="scientific">Rosa chinensis</name>
    <name type="common">China rose</name>
    <dbReference type="NCBI Taxonomy" id="74649"/>
    <lineage>
        <taxon>Eukaryota</taxon>
        <taxon>Viridiplantae</taxon>
        <taxon>Streptophyta</taxon>
        <taxon>Embryophyta</taxon>
        <taxon>Tracheophyta</taxon>
        <taxon>Spermatophyta</taxon>
        <taxon>Magnoliopsida</taxon>
        <taxon>eudicotyledons</taxon>
        <taxon>Gunneridae</taxon>
        <taxon>Pentapetalae</taxon>
        <taxon>rosids</taxon>
        <taxon>fabids</taxon>
        <taxon>Rosales</taxon>
        <taxon>Rosaceae</taxon>
        <taxon>Rosoideae</taxon>
        <taxon>Rosoideae incertae sedis</taxon>
        <taxon>Rosa</taxon>
    </lineage>
</organism>
<evidence type="ECO:0000313" key="1">
    <source>
        <dbReference type="EMBL" id="PRQ47215.1"/>
    </source>
</evidence>
<dbReference type="AlphaFoldDB" id="A0A2P6RLB3"/>
<gene>
    <name evidence="1" type="ORF">RchiOBHm_Chr2g0097281</name>
</gene>
<name>A0A2P6RLB3_ROSCH</name>
<comment type="caution">
    <text evidence="1">The sequence shown here is derived from an EMBL/GenBank/DDBJ whole genome shotgun (WGS) entry which is preliminary data.</text>
</comment>
<dbReference type="Gramene" id="PRQ47215">
    <property type="protein sequence ID" value="PRQ47215"/>
    <property type="gene ID" value="RchiOBHm_Chr2g0097281"/>
</dbReference>
<dbReference type="EMBL" id="PDCK01000040">
    <property type="protein sequence ID" value="PRQ47215.1"/>
    <property type="molecule type" value="Genomic_DNA"/>
</dbReference>
<dbReference type="Proteomes" id="UP000238479">
    <property type="component" value="Chromosome 2"/>
</dbReference>